<feature type="region of interest" description="Disordered" evidence="1">
    <location>
        <begin position="152"/>
        <end position="174"/>
    </location>
</feature>
<evidence type="ECO:0000256" key="1">
    <source>
        <dbReference type="SAM" id="MobiDB-lite"/>
    </source>
</evidence>
<feature type="compositionally biased region" description="Low complexity" evidence="1">
    <location>
        <begin position="92"/>
        <end position="102"/>
    </location>
</feature>
<dbReference type="AlphaFoldDB" id="M7BQI8"/>
<evidence type="ECO:0000313" key="2">
    <source>
        <dbReference type="EMBL" id="EMP34328.1"/>
    </source>
</evidence>
<name>M7BQI8_CHEMY</name>
<feature type="compositionally biased region" description="Acidic residues" evidence="1">
    <location>
        <begin position="60"/>
        <end position="70"/>
    </location>
</feature>
<reference evidence="3" key="1">
    <citation type="journal article" date="2013" name="Nat. Genet.">
        <title>The draft genomes of soft-shell turtle and green sea turtle yield insights into the development and evolution of the turtle-specific body plan.</title>
        <authorList>
            <person name="Wang Z."/>
            <person name="Pascual-Anaya J."/>
            <person name="Zadissa A."/>
            <person name="Li W."/>
            <person name="Niimura Y."/>
            <person name="Huang Z."/>
            <person name="Li C."/>
            <person name="White S."/>
            <person name="Xiong Z."/>
            <person name="Fang D."/>
            <person name="Wang B."/>
            <person name="Ming Y."/>
            <person name="Chen Y."/>
            <person name="Zheng Y."/>
            <person name="Kuraku S."/>
            <person name="Pignatelli M."/>
            <person name="Herrero J."/>
            <person name="Beal K."/>
            <person name="Nozawa M."/>
            <person name="Li Q."/>
            <person name="Wang J."/>
            <person name="Zhang H."/>
            <person name="Yu L."/>
            <person name="Shigenobu S."/>
            <person name="Wang J."/>
            <person name="Liu J."/>
            <person name="Flicek P."/>
            <person name="Searle S."/>
            <person name="Wang J."/>
            <person name="Kuratani S."/>
            <person name="Yin Y."/>
            <person name="Aken B."/>
            <person name="Zhang G."/>
            <person name="Irie N."/>
        </authorList>
    </citation>
    <scope>NUCLEOTIDE SEQUENCE [LARGE SCALE GENOMIC DNA]</scope>
</reference>
<accession>M7BQI8</accession>
<protein>
    <submittedName>
        <fullName evidence="2">Uncharacterized protein</fullName>
    </submittedName>
</protein>
<feature type="compositionally biased region" description="Basic residues" evidence="1">
    <location>
        <begin position="123"/>
        <end position="133"/>
    </location>
</feature>
<feature type="region of interest" description="Disordered" evidence="1">
    <location>
        <begin position="56"/>
        <end position="133"/>
    </location>
</feature>
<dbReference type="Proteomes" id="UP000031443">
    <property type="component" value="Unassembled WGS sequence"/>
</dbReference>
<sequence length="174" mass="19248">MPILTALVSCLNAPAQQPGATPKTCQFYKELEAILGGNPTSTSPVVTLAGLEVSERGPNLEDEVTDDEVEFDNHVELPADSPGGASTVHPLEVSSQSQQLHSSEQEAGEETPDMALKDTAHTPAKRLHQIRKRPRWSKDNVFQEILHFSTAEKKEHKEWKEAERLDRREKSGVC</sequence>
<dbReference type="EMBL" id="KB532689">
    <property type="protein sequence ID" value="EMP34328.1"/>
    <property type="molecule type" value="Genomic_DNA"/>
</dbReference>
<organism evidence="2 3">
    <name type="scientific">Chelonia mydas</name>
    <name type="common">Green sea-turtle</name>
    <name type="synonym">Chelonia agassizi</name>
    <dbReference type="NCBI Taxonomy" id="8469"/>
    <lineage>
        <taxon>Eukaryota</taxon>
        <taxon>Metazoa</taxon>
        <taxon>Chordata</taxon>
        <taxon>Craniata</taxon>
        <taxon>Vertebrata</taxon>
        <taxon>Euteleostomi</taxon>
        <taxon>Archelosauria</taxon>
        <taxon>Testudinata</taxon>
        <taxon>Testudines</taxon>
        <taxon>Cryptodira</taxon>
        <taxon>Durocryptodira</taxon>
        <taxon>Americhelydia</taxon>
        <taxon>Chelonioidea</taxon>
        <taxon>Cheloniidae</taxon>
        <taxon>Chelonia</taxon>
    </lineage>
</organism>
<keyword evidence="3" id="KW-1185">Reference proteome</keyword>
<gene>
    <name evidence="2" type="ORF">UY3_08497</name>
</gene>
<proteinExistence type="predicted"/>
<evidence type="ECO:0000313" key="3">
    <source>
        <dbReference type="Proteomes" id="UP000031443"/>
    </source>
</evidence>